<reference evidence="1 2" key="1">
    <citation type="submission" date="2024-06" db="EMBL/GenBank/DDBJ databases">
        <title>Genomic Encyclopedia of Type Strains, Phase V (KMG-V): Genome sequencing to study the core and pangenomes of soil and plant-associated prokaryotes.</title>
        <authorList>
            <person name="Whitman W."/>
        </authorList>
    </citation>
    <scope>NUCLEOTIDE SEQUENCE [LARGE SCALE GENOMIC DNA]</scope>
    <source>
        <strain evidence="1 2">USDA 160</strain>
    </source>
</reference>
<sequence length="48" mass="5393">MPPEVAEILHKAVDEAGSNRSWRRRKLLSASTTSAWRRLADANVQYGP</sequence>
<evidence type="ECO:0000313" key="1">
    <source>
        <dbReference type="EMBL" id="MET4723146.1"/>
    </source>
</evidence>
<proteinExistence type="predicted"/>
<dbReference type="EMBL" id="JBEPTQ010000002">
    <property type="protein sequence ID" value="MET4723146.1"/>
    <property type="molecule type" value="Genomic_DNA"/>
</dbReference>
<evidence type="ECO:0008006" key="3">
    <source>
        <dbReference type="Google" id="ProtNLM"/>
    </source>
</evidence>
<accession>A0ABV2S1V3</accession>
<dbReference type="Proteomes" id="UP001549291">
    <property type="component" value="Unassembled WGS sequence"/>
</dbReference>
<gene>
    <name evidence="1" type="ORF">ABIF63_007252</name>
</gene>
<keyword evidence="2" id="KW-1185">Reference proteome</keyword>
<comment type="caution">
    <text evidence="1">The sequence shown here is derived from an EMBL/GenBank/DDBJ whole genome shotgun (WGS) entry which is preliminary data.</text>
</comment>
<organism evidence="1 2">
    <name type="scientific">Bradyrhizobium japonicum</name>
    <dbReference type="NCBI Taxonomy" id="375"/>
    <lineage>
        <taxon>Bacteria</taxon>
        <taxon>Pseudomonadati</taxon>
        <taxon>Pseudomonadota</taxon>
        <taxon>Alphaproteobacteria</taxon>
        <taxon>Hyphomicrobiales</taxon>
        <taxon>Nitrobacteraceae</taxon>
        <taxon>Bradyrhizobium</taxon>
    </lineage>
</organism>
<name>A0ABV2S1V3_BRAJP</name>
<evidence type="ECO:0000313" key="2">
    <source>
        <dbReference type="Proteomes" id="UP001549291"/>
    </source>
</evidence>
<protein>
    <recommendedName>
        <fullName evidence="3">Transposase</fullName>
    </recommendedName>
</protein>